<gene>
    <name evidence="6" type="ORF">PRZ48_005103</name>
</gene>
<dbReference type="InterPro" id="IPR000164">
    <property type="entry name" value="Histone_H3/CENP-A"/>
</dbReference>
<keyword evidence="4" id="KW-0238">DNA-binding</keyword>
<organism evidence="6 7">
    <name type="scientific">Zasmidium cellare</name>
    <name type="common">Wine cellar mold</name>
    <name type="synonym">Racodium cellare</name>
    <dbReference type="NCBI Taxonomy" id="395010"/>
    <lineage>
        <taxon>Eukaryota</taxon>
        <taxon>Fungi</taxon>
        <taxon>Dikarya</taxon>
        <taxon>Ascomycota</taxon>
        <taxon>Pezizomycotina</taxon>
        <taxon>Dothideomycetes</taxon>
        <taxon>Dothideomycetidae</taxon>
        <taxon>Mycosphaerellales</taxon>
        <taxon>Mycosphaerellaceae</taxon>
        <taxon>Zasmidium</taxon>
    </lineage>
</organism>
<dbReference type="SUPFAM" id="SSF47113">
    <property type="entry name" value="Histone-fold"/>
    <property type="match status" value="1"/>
</dbReference>
<evidence type="ECO:0000313" key="7">
    <source>
        <dbReference type="Proteomes" id="UP001305779"/>
    </source>
</evidence>
<evidence type="ECO:0000256" key="3">
    <source>
        <dbReference type="ARBA" id="ARBA00022454"/>
    </source>
</evidence>
<comment type="subcellular location">
    <subcellularLocation>
        <location evidence="1">Chromosome</location>
    </subcellularLocation>
</comment>
<dbReference type="Pfam" id="PF00125">
    <property type="entry name" value="Histone"/>
    <property type="match status" value="1"/>
</dbReference>
<evidence type="ECO:0000256" key="2">
    <source>
        <dbReference type="ARBA" id="ARBA00010343"/>
    </source>
</evidence>
<evidence type="ECO:0000256" key="1">
    <source>
        <dbReference type="ARBA" id="ARBA00004286"/>
    </source>
</evidence>
<proteinExistence type="inferred from homology"/>
<keyword evidence="4" id="KW-0544">Nucleosome core</keyword>
<keyword evidence="7" id="KW-1185">Reference proteome</keyword>
<sequence>MARTKQTARKARAVDEAFALTAAQYAQLTSCPTSPPETVLSNAREEAQSTTQEAPGTQSIISKSVFHALVQEAMEKHNVQLDFQQASLDFLQAHMEDYLAAVMEQADVLAKQEGRDVVESEDFVRAKLVVEQKMAEAAVEREAVAGHEVMTDGEVGKGV</sequence>
<evidence type="ECO:0000256" key="4">
    <source>
        <dbReference type="ARBA" id="ARBA00023269"/>
    </source>
</evidence>
<accession>A0ABR0ERT5</accession>
<evidence type="ECO:0000259" key="5">
    <source>
        <dbReference type="Pfam" id="PF00125"/>
    </source>
</evidence>
<comment type="similarity">
    <text evidence="2">Belongs to the histone H3 family.</text>
</comment>
<dbReference type="EMBL" id="JAXOVC010000003">
    <property type="protein sequence ID" value="KAK4504187.1"/>
    <property type="molecule type" value="Genomic_DNA"/>
</dbReference>
<reference evidence="6 7" key="1">
    <citation type="journal article" date="2023" name="G3 (Bethesda)">
        <title>A chromosome-level genome assembly of Zasmidium syzygii isolated from banana leaves.</title>
        <authorList>
            <person name="van Westerhoven A.C."/>
            <person name="Mehrabi R."/>
            <person name="Talebi R."/>
            <person name="Steentjes M.B.F."/>
            <person name="Corcolon B."/>
            <person name="Chong P.A."/>
            <person name="Kema G.H.J."/>
            <person name="Seidl M.F."/>
        </authorList>
    </citation>
    <scope>NUCLEOTIDE SEQUENCE [LARGE SCALE GENOMIC DNA]</scope>
    <source>
        <strain evidence="6 7">P124</strain>
    </source>
</reference>
<dbReference type="Proteomes" id="UP001305779">
    <property type="component" value="Unassembled WGS sequence"/>
</dbReference>
<name>A0ABR0ERT5_ZASCE</name>
<dbReference type="InterPro" id="IPR007125">
    <property type="entry name" value="H2A/H2B/H3"/>
</dbReference>
<evidence type="ECO:0000313" key="6">
    <source>
        <dbReference type="EMBL" id="KAK4504187.1"/>
    </source>
</evidence>
<protein>
    <recommendedName>
        <fullName evidence="5">Core Histone H2A/H2B/H3 domain-containing protein</fullName>
    </recommendedName>
</protein>
<comment type="caution">
    <text evidence="6">The sequence shown here is derived from an EMBL/GenBank/DDBJ whole genome shotgun (WGS) entry which is preliminary data.</text>
</comment>
<feature type="domain" description="Core Histone H2A/H2B/H3" evidence="5">
    <location>
        <begin position="59"/>
        <end position="122"/>
    </location>
</feature>
<keyword evidence="3" id="KW-0158">Chromosome</keyword>
<dbReference type="Gene3D" id="1.10.20.10">
    <property type="entry name" value="Histone, subunit A"/>
    <property type="match status" value="1"/>
</dbReference>
<dbReference type="PRINTS" id="PR00622">
    <property type="entry name" value="HISTONEH3"/>
</dbReference>
<dbReference type="InterPro" id="IPR009072">
    <property type="entry name" value="Histone-fold"/>
</dbReference>